<feature type="transmembrane region" description="Helical" evidence="5">
    <location>
        <begin position="371"/>
        <end position="388"/>
    </location>
</feature>
<reference evidence="7" key="1">
    <citation type="submission" date="2018-05" db="EMBL/GenBank/DDBJ databases">
        <authorList>
            <person name="Lanie J.A."/>
            <person name="Ng W.-L."/>
            <person name="Kazmierczak K.M."/>
            <person name="Andrzejewski T.M."/>
            <person name="Davidsen T.M."/>
            <person name="Wayne K.J."/>
            <person name="Tettelin H."/>
            <person name="Glass J.I."/>
            <person name="Rusch D."/>
            <person name="Podicherti R."/>
            <person name="Tsui H.-C.T."/>
            <person name="Winkler M.E."/>
        </authorList>
    </citation>
    <scope>NUCLEOTIDE SEQUENCE</scope>
</reference>
<keyword evidence="3 5" id="KW-1133">Transmembrane helix</keyword>
<evidence type="ECO:0000259" key="6">
    <source>
        <dbReference type="PROSITE" id="PS50850"/>
    </source>
</evidence>
<dbReference type="Gene3D" id="1.20.1250.20">
    <property type="entry name" value="MFS general substrate transporter like domains"/>
    <property type="match status" value="2"/>
</dbReference>
<evidence type="ECO:0000256" key="1">
    <source>
        <dbReference type="ARBA" id="ARBA00004141"/>
    </source>
</evidence>
<protein>
    <recommendedName>
        <fullName evidence="6">Major facilitator superfamily (MFS) profile domain-containing protein</fullName>
    </recommendedName>
</protein>
<name>A0A381PAJ6_9ZZZZ</name>
<feature type="transmembrane region" description="Helical" evidence="5">
    <location>
        <begin position="428"/>
        <end position="451"/>
    </location>
</feature>
<feature type="transmembrane region" description="Helical" evidence="5">
    <location>
        <begin position="302"/>
        <end position="320"/>
    </location>
</feature>
<dbReference type="AlphaFoldDB" id="A0A381PAJ6"/>
<feature type="transmembrane region" description="Helical" evidence="5">
    <location>
        <begin position="176"/>
        <end position="193"/>
    </location>
</feature>
<evidence type="ECO:0000256" key="3">
    <source>
        <dbReference type="ARBA" id="ARBA00022989"/>
    </source>
</evidence>
<dbReference type="EMBL" id="UINC01000928">
    <property type="protein sequence ID" value="SUZ63996.1"/>
    <property type="molecule type" value="Genomic_DNA"/>
</dbReference>
<dbReference type="PANTHER" id="PTHR23508">
    <property type="entry name" value="CARBOXYLIC ACID TRANSPORTER PROTEIN HOMOLOG"/>
    <property type="match status" value="1"/>
</dbReference>
<feature type="transmembrane region" description="Helical" evidence="5">
    <location>
        <begin position="199"/>
        <end position="223"/>
    </location>
</feature>
<accession>A0A381PAJ6</accession>
<dbReference type="Pfam" id="PF07690">
    <property type="entry name" value="MFS_1"/>
    <property type="match status" value="1"/>
</dbReference>
<feature type="domain" description="Major facilitator superfamily (MFS) profile" evidence="6">
    <location>
        <begin position="111"/>
        <end position="485"/>
    </location>
</feature>
<dbReference type="PROSITE" id="PS50850">
    <property type="entry name" value="MFS"/>
    <property type="match status" value="1"/>
</dbReference>
<proteinExistence type="predicted"/>
<comment type="subcellular location">
    <subcellularLocation>
        <location evidence="1">Membrane</location>
        <topology evidence="1">Multi-pass membrane protein</topology>
    </subcellularLocation>
</comment>
<feature type="non-terminal residue" evidence="7">
    <location>
        <position position="1"/>
    </location>
</feature>
<organism evidence="7">
    <name type="scientific">marine metagenome</name>
    <dbReference type="NCBI Taxonomy" id="408172"/>
    <lineage>
        <taxon>unclassified sequences</taxon>
        <taxon>metagenomes</taxon>
        <taxon>ecological metagenomes</taxon>
    </lineage>
</organism>
<feature type="transmembrane region" description="Helical" evidence="5">
    <location>
        <begin position="235"/>
        <end position="255"/>
    </location>
</feature>
<dbReference type="SUPFAM" id="SSF103473">
    <property type="entry name" value="MFS general substrate transporter"/>
    <property type="match status" value="1"/>
</dbReference>
<feature type="transmembrane region" description="Helical" evidence="5">
    <location>
        <begin position="261"/>
        <end position="281"/>
    </location>
</feature>
<dbReference type="InterPro" id="IPR011701">
    <property type="entry name" value="MFS"/>
</dbReference>
<feature type="transmembrane region" description="Helical" evidence="5">
    <location>
        <begin position="340"/>
        <end position="359"/>
    </location>
</feature>
<evidence type="ECO:0000256" key="5">
    <source>
        <dbReference type="SAM" id="Phobius"/>
    </source>
</evidence>
<keyword evidence="2 5" id="KW-0812">Transmembrane</keyword>
<dbReference type="PANTHER" id="PTHR23508:SF10">
    <property type="entry name" value="CARBOXYLIC ACID TRANSPORTER PROTEIN HOMOLOG"/>
    <property type="match status" value="1"/>
</dbReference>
<feature type="transmembrane region" description="Helical" evidence="5">
    <location>
        <begin position="145"/>
        <end position="167"/>
    </location>
</feature>
<dbReference type="GO" id="GO:0005886">
    <property type="term" value="C:plasma membrane"/>
    <property type="evidence" value="ECO:0007669"/>
    <property type="project" value="TreeGrafter"/>
</dbReference>
<feature type="transmembrane region" description="Helical" evidence="5">
    <location>
        <begin position="457"/>
        <end position="477"/>
    </location>
</feature>
<keyword evidence="4 5" id="KW-0472">Membrane</keyword>
<feature type="transmembrane region" description="Helical" evidence="5">
    <location>
        <begin position="394"/>
        <end position="416"/>
    </location>
</feature>
<evidence type="ECO:0000256" key="4">
    <source>
        <dbReference type="ARBA" id="ARBA00023136"/>
    </source>
</evidence>
<dbReference type="InterPro" id="IPR020846">
    <property type="entry name" value="MFS_dom"/>
</dbReference>
<evidence type="ECO:0000256" key="2">
    <source>
        <dbReference type="ARBA" id="ARBA00022692"/>
    </source>
</evidence>
<gene>
    <name evidence="7" type="ORF">METZ01_LOCUS16850</name>
</gene>
<evidence type="ECO:0000313" key="7">
    <source>
        <dbReference type="EMBL" id="SUZ63996.1"/>
    </source>
</evidence>
<sequence>VTHLEITHCVDDEGLRRVRSPRNDLIEEKDLGDDRFSLVDGPFDYYERSLLVRSGSNTHTVIERFDYRLSIPWFGILFRWPVRHALRNRRDDGTSPFWAAPDRLGKRATTIFATLCAIALLSGFLSNAPAETHTYAADEFNVDQLSQGVLGALIRIGTLLAIGFAVLADRHGRRRVLSWAITFGIASSCAAALAPSIGIFATCLVIVRTSNATLGAIIVVFALEELPAGSRAWGLSVLGLSAALGAGFVVWAQPIAGVAEWSWRLIFVIPLLMIPLVVGAIRQLPESRRFRSHVPGPKLRNYRSRLVLLGGAYFLLGLFLSPIDWFRNEYLRDEHGFTAFQVSLFILTTATPGGIGLYVAGRVADLRGRRIVVGVAAVFGLGLTAIFFNASGGFLWPLALTAVTLASGLLPAMGVYRAEMFPTAVRARAATIAGAVGVVGGSIGILAAGWMRVRWGSFGPVMFVLWGGPLLAAALVWRRFHEGARQELEALNPEDARSA</sequence>
<feature type="transmembrane region" description="Helical" evidence="5">
    <location>
        <begin position="108"/>
        <end position="125"/>
    </location>
</feature>
<dbReference type="CDD" id="cd17316">
    <property type="entry name" value="MFS_SV2_like"/>
    <property type="match status" value="1"/>
</dbReference>
<dbReference type="InterPro" id="IPR036259">
    <property type="entry name" value="MFS_trans_sf"/>
</dbReference>
<dbReference type="GO" id="GO:0046943">
    <property type="term" value="F:carboxylic acid transmembrane transporter activity"/>
    <property type="evidence" value="ECO:0007669"/>
    <property type="project" value="TreeGrafter"/>
</dbReference>